<evidence type="ECO:0000256" key="4">
    <source>
        <dbReference type="ARBA" id="ARBA00041763"/>
    </source>
</evidence>
<dbReference type="InterPro" id="IPR016193">
    <property type="entry name" value="Cytidine_deaminase-like"/>
</dbReference>
<sequence length="129" mass="14685">MELQEELEIVMKVVAKDVMEEQQSVNALLEAGRERIQNNGNVVLYCTTCPCLGCAKKIVQSGVNRVVFKEEYGMDKLTKELFDEANVKLEKFSFLECSFGFVEKEAMDSSNTLICDEELKFFCEGNLVY</sequence>
<comment type="caution">
    <text evidence="6">The sequence shown here is derived from an EMBL/GenBank/DDBJ whole genome shotgun (WGS) entry which is preliminary data.</text>
</comment>
<gene>
    <name evidence="6" type="primary">DCD1</name>
    <name evidence="6" type="ORF">HK099_000995</name>
</gene>
<proteinExistence type="predicted"/>
<dbReference type="InterPro" id="IPR002125">
    <property type="entry name" value="CMP_dCMP_dom"/>
</dbReference>
<dbReference type="Proteomes" id="UP001211065">
    <property type="component" value="Unassembled WGS sequence"/>
</dbReference>
<accession>A0AAD5XV86</accession>
<evidence type="ECO:0000313" key="6">
    <source>
        <dbReference type="EMBL" id="KAJ3204890.1"/>
    </source>
</evidence>
<dbReference type="EC" id="3.5.4.12" evidence="3"/>
<feature type="domain" description="CMP/dCMP-type deaminase" evidence="5">
    <location>
        <begin position="25"/>
        <end position="68"/>
    </location>
</feature>
<dbReference type="Gene3D" id="3.40.140.10">
    <property type="entry name" value="Cytidine Deaminase, domain 2"/>
    <property type="match status" value="1"/>
</dbReference>
<keyword evidence="7" id="KW-1185">Reference proteome</keyword>
<protein>
    <recommendedName>
        <fullName evidence="4">dCMP deaminase</fullName>
        <ecNumber evidence="3">3.5.4.12</ecNumber>
    </recommendedName>
    <alternativeName>
        <fullName evidence="4">dCMP deaminase</fullName>
    </alternativeName>
</protein>
<dbReference type="GO" id="GO:0004132">
    <property type="term" value="F:dCMP deaminase activity"/>
    <property type="evidence" value="ECO:0007669"/>
    <property type="project" value="TreeGrafter"/>
</dbReference>
<keyword evidence="2" id="KW-0378">Hydrolase</keyword>
<dbReference type="GO" id="GO:0006139">
    <property type="term" value="P:nucleobase-containing compound metabolic process"/>
    <property type="evidence" value="ECO:0007669"/>
    <property type="project" value="UniProtKB-ARBA"/>
</dbReference>
<organism evidence="6 7">
    <name type="scientific">Clydaea vesicula</name>
    <dbReference type="NCBI Taxonomy" id="447962"/>
    <lineage>
        <taxon>Eukaryota</taxon>
        <taxon>Fungi</taxon>
        <taxon>Fungi incertae sedis</taxon>
        <taxon>Chytridiomycota</taxon>
        <taxon>Chytridiomycota incertae sedis</taxon>
        <taxon>Chytridiomycetes</taxon>
        <taxon>Lobulomycetales</taxon>
        <taxon>Lobulomycetaceae</taxon>
        <taxon>Clydaea</taxon>
    </lineage>
</organism>
<dbReference type="EMBL" id="JADGJW010001255">
    <property type="protein sequence ID" value="KAJ3204890.1"/>
    <property type="molecule type" value="Genomic_DNA"/>
</dbReference>
<dbReference type="Pfam" id="PF00383">
    <property type="entry name" value="dCMP_cyt_deam_1"/>
    <property type="match status" value="1"/>
</dbReference>
<dbReference type="PANTHER" id="PTHR11086:SF18">
    <property type="entry name" value="DEOXYCYTIDYLATE DEAMINASE"/>
    <property type="match status" value="1"/>
</dbReference>
<evidence type="ECO:0000259" key="5">
    <source>
        <dbReference type="Pfam" id="PF00383"/>
    </source>
</evidence>
<dbReference type="InterPro" id="IPR015517">
    <property type="entry name" value="dCMP_deaminase-rel"/>
</dbReference>
<evidence type="ECO:0000256" key="3">
    <source>
        <dbReference type="ARBA" id="ARBA00038938"/>
    </source>
</evidence>
<dbReference type="SUPFAM" id="SSF53927">
    <property type="entry name" value="Cytidine deaminase-like"/>
    <property type="match status" value="1"/>
</dbReference>
<evidence type="ECO:0000256" key="2">
    <source>
        <dbReference type="ARBA" id="ARBA00022801"/>
    </source>
</evidence>
<evidence type="ECO:0000313" key="7">
    <source>
        <dbReference type="Proteomes" id="UP001211065"/>
    </source>
</evidence>
<dbReference type="GO" id="GO:0005737">
    <property type="term" value="C:cytoplasm"/>
    <property type="evidence" value="ECO:0007669"/>
    <property type="project" value="TreeGrafter"/>
</dbReference>
<dbReference type="PANTHER" id="PTHR11086">
    <property type="entry name" value="DEOXYCYTIDYLATE DEAMINASE-RELATED"/>
    <property type="match status" value="1"/>
</dbReference>
<dbReference type="AlphaFoldDB" id="A0AAD5XV86"/>
<reference evidence="6" key="1">
    <citation type="submission" date="2020-05" db="EMBL/GenBank/DDBJ databases">
        <title>Phylogenomic resolution of chytrid fungi.</title>
        <authorList>
            <person name="Stajich J.E."/>
            <person name="Amses K."/>
            <person name="Simmons R."/>
            <person name="Seto K."/>
            <person name="Myers J."/>
            <person name="Bonds A."/>
            <person name="Quandt C.A."/>
            <person name="Barry K."/>
            <person name="Liu P."/>
            <person name="Grigoriev I."/>
            <person name="Longcore J.E."/>
            <person name="James T.Y."/>
        </authorList>
    </citation>
    <scope>NUCLEOTIDE SEQUENCE</scope>
    <source>
        <strain evidence="6">JEL0476</strain>
    </source>
</reference>
<evidence type="ECO:0000256" key="1">
    <source>
        <dbReference type="ARBA" id="ARBA00022727"/>
    </source>
</evidence>
<name>A0AAD5XV86_9FUNG</name>
<keyword evidence="1" id="KW-0545">Nucleotide biosynthesis</keyword>